<evidence type="ECO:0000256" key="1">
    <source>
        <dbReference type="SAM" id="MobiDB-lite"/>
    </source>
</evidence>
<keyword evidence="3" id="KW-1185">Reference proteome</keyword>
<dbReference type="EMBL" id="CARXXK010000002">
    <property type="protein sequence ID" value="CAI6359248.1"/>
    <property type="molecule type" value="Genomic_DNA"/>
</dbReference>
<feature type="region of interest" description="Disordered" evidence="1">
    <location>
        <begin position="75"/>
        <end position="95"/>
    </location>
</feature>
<organism evidence="2 3">
    <name type="scientific">Macrosiphum euphorbiae</name>
    <name type="common">potato aphid</name>
    <dbReference type="NCBI Taxonomy" id="13131"/>
    <lineage>
        <taxon>Eukaryota</taxon>
        <taxon>Metazoa</taxon>
        <taxon>Ecdysozoa</taxon>
        <taxon>Arthropoda</taxon>
        <taxon>Hexapoda</taxon>
        <taxon>Insecta</taxon>
        <taxon>Pterygota</taxon>
        <taxon>Neoptera</taxon>
        <taxon>Paraneoptera</taxon>
        <taxon>Hemiptera</taxon>
        <taxon>Sternorrhyncha</taxon>
        <taxon>Aphidomorpha</taxon>
        <taxon>Aphidoidea</taxon>
        <taxon>Aphididae</taxon>
        <taxon>Macrosiphini</taxon>
        <taxon>Macrosiphum</taxon>
    </lineage>
</organism>
<name>A0AAV0WUA3_9HEMI</name>
<protein>
    <submittedName>
        <fullName evidence="2">Uncharacterized protein</fullName>
    </submittedName>
</protein>
<comment type="caution">
    <text evidence="2">The sequence shown here is derived from an EMBL/GenBank/DDBJ whole genome shotgun (WGS) entry which is preliminary data.</text>
</comment>
<reference evidence="2 3" key="1">
    <citation type="submission" date="2023-01" db="EMBL/GenBank/DDBJ databases">
        <authorList>
            <person name="Whitehead M."/>
        </authorList>
    </citation>
    <scope>NUCLEOTIDE SEQUENCE [LARGE SCALE GENOMIC DNA]</scope>
</reference>
<accession>A0AAV0WUA3</accession>
<sequence length="181" mass="20657">METKKNPKGILLYILAIHGHDTVTESTCTVAFLNDNTDNVLATANELDTEELVLVNMHAEEDSNNLDVITISVNSNNSNEQDSTEKANESDPFDQFTGTVKKRSLDKPFEEELQNAHNQYTTYSPHLVIIHLISYSSIMINFLRGHHLHMCCLRPTNIIQHHKCYVHTNPYYSVIFKIRAN</sequence>
<proteinExistence type="predicted"/>
<evidence type="ECO:0000313" key="2">
    <source>
        <dbReference type="EMBL" id="CAI6359248.1"/>
    </source>
</evidence>
<gene>
    <name evidence="2" type="ORF">MEUPH1_LOCUS14678</name>
</gene>
<dbReference type="AlphaFoldDB" id="A0AAV0WUA3"/>
<evidence type="ECO:0000313" key="3">
    <source>
        <dbReference type="Proteomes" id="UP001160148"/>
    </source>
</evidence>
<dbReference type="Proteomes" id="UP001160148">
    <property type="component" value="Unassembled WGS sequence"/>
</dbReference>